<dbReference type="EMBL" id="CAJOBZ010000061">
    <property type="protein sequence ID" value="CAF4924203.1"/>
    <property type="molecule type" value="Genomic_DNA"/>
</dbReference>
<accession>A0A821WBZ0</accession>
<gene>
    <name evidence="2" type="ORF">PMACD_LOCUS13308</name>
</gene>
<evidence type="ECO:0000313" key="3">
    <source>
        <dbReference type="Proteomes" id="UP000663880"/>
    </source>
</evidence>
<name>A0A821WBZ0_9NEOP</name>
<dbReference type="Proteomes" id="UP000663880">
    <property type="component" value="Unassembled WGS sequence"/>
</dbReference>
<protein>
    <submittedName>
        <fullName evidence="2">Uncharacterized protein</fullName>
    </submittedName>
</protein>
<comment type="caution">
    <text evidence="2">The sequence shown here is derived from an EMBL/GenBank/DDBJ whole genome shotgun (WGS) entry which is preliminary data.</text>
</comment>
<reference evidence="2" key="1">
    <citation type="submission" date="2021-02" db="EMBL/GenBank/DDBJ databases">
        <authorList>
            <person name="Steward A R."/>
        </authorList>
    </citation>
    <scope>NUCLEOTIDE SEQUENCE</scope>
</reference>
<feature type="region of interest" description="Disordered" evidence="1">
    <location>
        <begin position="23"/>
        <end position="46"/>
    </location>
</feature>
<evidence type="ECO:0000313" key="2">
    <source>
        <dbReference type="EMBL" id="CAF4924203.1"/>
    </source>
</evidence>
<dbReference type="AlphaFoldDB" id="A0A821WBZ0"/>
<evidence type="ECO:0000256" key="1">
    <source>
        <dbReference type="SAM" id="MobiDB-lite"/>
    </source>
</evidence>
<feature type="compositionally biased region" description="Basic and acidic residues" evidence="1">
    <location>
        <begin position="23"/>
        <end position="36"/>
    </location>
</feature>
<sequence length="69" mass="7591">MTCTVIDNSLRLHREAVFTPFSEKQKITEGDEEGRGITRPRRGSPLSAGSLVADLLINEALTDKGPRHT</sequence>
<keyword evidence="3" id="KW-1185">Reference proteome</keyword>
<proteinExistence type="predicted"/>
<organism evidence="2 3">
    <name type="scientific">Pieris macdunnoughi</name>
    <dbReference type="NCBI Taxonomy" id="345717"/>
    <lineage>
        <taxon>Eukaryota</taxon>
        <taxon>Metazoa</taxon>
        <taxon>Ecdysozoa</taxon>
        <taxon>Arthropoda</taxon>
        <taxon>Hexapoda</taxon>
        <taxon>Insecta</taxon>
        <taxon>Pterygota</taxon>
        <taxon>Neoptera</taxon>
        <taxon>Endopterygota</taxon>
        <taxon>Lepidoptera</taxon>
        <taxon>Glossata</taxon>
        <taxon>Ditrysia</taxon>
        <taxon>Papilionoidea</taxon>
        <taxon>Pieridae</taxon>
        <taxon>Pierinae</taxon>
        <taxon>Pieris</taxon>
    </lineage>
</organism>